<protein>
    <recommendedName>
        <fullName evidence="3">Right handed beta helix domain-containing protein</fullName>
    </recommendedName>
</protein>
<proteinExistence type="predicted"/>
<comment type="caution">
    <text evidence="1">The sequence shown here is derived from an EMBL/GenBank/DDBJ whole genome shotgun (WGS) entry which is preliminary data.</text>
</comment>
<keyword evidence="2" id="KW-1185">Reference proteome</keyword>
<organism evidence="1 2">
    <name type="scientific">Streptomyces inusitatus</name>
    <dbReference type="NCBI Taxonomy" id="68221"/>
    <lineage>
        <taxon>Bacteria</taxon>
        <taxon>Bacillati</taxon>
        <taxon>Actinomycetota</taxon>
        <taxon>Actinomycetes</taxon>
        <taxon>Kitasatosporales</taxon>
        <taxon>Streptomycetaceae</taxon>
        <taxon>Streptomyces</taxon>
    </lineage>
</organism>
<dbReference type="Proteomes" id="UP000630936">
    <property type="component" value="Unassembled WGS sequence"/>
</dbReference>
<evidence type="ECO:0000313" key="1">
    <source>
        <dbReference type="EMBL" id="GGZ23315.1"/>
    </source>
</evidence>
<accession>A0A918PVJ3</accession>
<dbReference type="EMBL" id="BMWG01000003">
    <property type="protein sequence ID" value="GGZ23315.1"/>
    <property type="molecule type" value="Genomic_DNA"/>
</dbReference>
<name>A0A918PVJ3_9ACTN</name>
<evidence type="ECO:0008006" key="3">
    <source>
        <dbReference type="Google" id="ProtNLM"/>
    </source>
</evidence>
<sequence length="514" mass="51718">MATSGGFSNPCPDQPMTHAAVVALRDAGLLREECTYVVSDWTQGTTLPGPNLVELHAVAGNRLSMEAKVTTPSDQVAWVGQYDIDQGAVGTMQELRDNLGNVVRDAGDGVSVGAFPWGAANFTNNRITDSALTGWPAMTGTVNNNLIDRAAVDLSGAWTEFSGNVIQAAAAASAGPTVTLAGGSGARSFTGNTVRDGAGYRDNAGGTGTRTITDNEIVDGFFIDIQATTSGAIVFDGNRFHGAAVGTSLANSGPGARTIIRSIIQSANNSGFSGLGFSSGAAVTFTGAIFQGGRVQQGGPATLATLSITNSIIGCVINQPSTATGGSVGISGSHLYATNTAITQNGPGGISISNSLVGANIANSIGTARTLAIVASTIGVGQISQNRSASAGTGTDTIQNTRTEGGAVALVLAGTVDPGMNQLIMDRCNLSSGHTVSLTDPAGATILQRTEINSGATVTGTGTGAVINCRFSAGCTVALGSFSHTSLVIEGAFNKGLTASNTNRLCNKGFDDTI</sequence>
<gene>
    <name evidence="1" type="ORF">GCM10010387_15550</name>
</gene>
<reference evidence="1" key="1">
    <citation type="journal article" date="2014" name="Int. J. Syst. Evol. Microbiol.">
        <title>Complete genome sequence of Corynebacterium casei LMG S-19264T (=DSM 44701T), isolated from a smear-ripened cheese.</title>
        <authorList>
            <consortium name="US DOE Joint Genome Institute (JGI-PGF)"/>
            <person name="Walter F."/>
            <person name="Albersmeier A."/>
            <person name="Kalinowski J."/>
            <person name="Ruckert C."/>
        </authorList>
    </citation>
    <scope>NUCLEOTIDE SEQUENCE</scope>
    <source>
        <strain evidence="1">JCM 4988</strain>
    </source>
</reference>
<reference evidence="1" key="2">
    <citation type="submission" date="2020-09" db="EMBL/GenBank/DDBJ databases">
        <authorList>
            <person name="Sun Q."/>
            <person name="Ohkuma M."/>
        </authorList>
    </citation>
    <scope>NUCLEOTIDE SEQUENCE</scope>
    <source>
        <strain evidence="1">JCM 4988</strain>
    </source>
</reference>
<dbReference type="RefSeq" id="WP_190122177.1">
    <property type="nucleotide sequence ID" value="NZ_BMWG01000003.1"/>
</dbReference>
<dbReference type="AlphaFoldDB" id="A0A918PVJ3"/>
<evidence type="ECO:0000313" key="2">
    <source>
        <dbReference type="Proteomes" id="UP000630936"/>
    </source>
</evidence>